<evidence type="ECO:0000313" key="2">
    <source>
        <dbReference type="Proteomes" id="UP001150531"/>
    </source>
</evidence>
<comment type="caution">
    <text evidence="1">The sequence shown here is derived from an EMBL/GenBank/DDBJ whole genome shotgun (WGS) entry which is preliminary data.</text>
</comment>
<keyword evidence="2" id="KW-1185">Reference proteome</keyword>
<organism evidence="1 2">
    <name type="scientific">Pseudomonas aphyarum</name>
    <dbReference type="NCBI Taxonomy" id="2942629"/>
    <lineage>
        <taxon>Bacteria</taxon>
        <taxon>Pseudomonadati</taxon>
        <taxon>Pseudomonadota</taxon>
        <taxon>Gammaproteobacteria</taxon>
        <taxon>Pseudomonadales</taxon>
        <taxon>Pseudomonadaceae</taxon>
        <taxon>Pseudomonas</taxon>
    </lineage>
</organism>
<protein>
    <submittedName>
        <fullName evidence="1">Uncharacterized protein</fullName>
    </submittedName>
</protein>
<proteinExistence type="predicted"/>
<accession>A0ABT5PSH0</accession>
<dbReference type="Proteomes" id="UP001150531">
    <property type="component" value="Unassembled WGS sequence"/>
</dbReference>
<sequence length="269" mass="30807">MDTLGHCYVAELSGEFSSTDIYTRKFLTMLIPNIFHCHDWAYQHILRTASACATNAEKPQPFREIKAHLIADWIIHYGSDWSKLEKRKCGWAYSKMGLSADGFRDFYKGLRGSGLLLDSAELPEDWTKKRRLDFHHSAVEYALDIIIADHFSSPSHFVALQKFFSVIDPPEDEDQFRALLATMTDMEFDSDRNIGIWRDSFQETLDSVRLAQRAADIPIYGFAKKYGLDMSDEALAHSRGFLYSIVDEIAPQEAFELCQTISRGISRNL</sequence>
<dbReference type="RefSeq" id="WP_273897733.1">
    <property type="nucleotide sequence ID" value="NZ_JAMDGS010000013.1"/>
</dbReference>
<evidence type="ECO:0000313" key="1">
    <source>
        <dbReference type="EMBL" id="MDD1126832.1"/>
    </source>
</evidence>
<gene>
    <name evidence="1" type="ORF">M5G18_19720</name>
</gene>
<name>A0ABT5PSH0_9PSED</name>
<dbReference type="EMBL" id="JAMDGS010000013">
    <property type="protein sequence ID" value="MDD1126832.1"/>
    <property type="molecule type" value="Genomic_DNA"/>
</dbReference>
<reference evidence="1" key="1">
    <citation type="submission" date="2022-05" db="EMBL/GenBank/DDBJ databases">
        <title>Novel Pseudomonas spp. Isolated from a Rainbow Trout Aquaculture Facility.</title>
        <authorList>
            <person name="Testerman T."/>
            <person name="Graf J."/>
        </authorList>
    </citation>
    <scope>NUCLEOTIDE SEQUENCE</scope>
    <source>
        <strain evidence="1">ID386</strain>
    </source>
</reference>